<gene>
    <name evidence="1" type="ORF">CTI12_AA285320</name>
</gene>
<accession>A0A2U1NBF9</accession>
<organism evidence="1 2">
    <name type="scientific">Artemisia annua</name>
    <name type="common">Sweet wormwood</name>
    <dbReference type="NCBI Taxonomy" id="35608"/>
    <lineage>
        <taxon>Eukaryota</taxon>
        <taxon>Viridiplantae</taxon>
        <taxon>Streptophyta</taxon>
        <taxon>Embryophyta</taxon>
        <taxon>Tracheophyta</taxon>
        <taxon>Spermatophyta</taxon>
        <taxon>Magnoliopsida</taxon>
        <taxon>eudicotyledons</taxon>
        <taxon>Gunneridae</taxon>
        <taxon>Pentapetalae</taxon>
        <taxon>asterids</taxon>
        <taxon>campanulids</taxon>
        <taxon>Asterales</taxon>
        <taxon>Asteraceae</taxon>
        <taxon>Asteroideae</taxon>
        <taxon>Anthemideae</taxon>
        <taxon>Artemisiinae</taxon>
        <taxon>Artemisia</taxon>
    </lineage>
</organism>
<dbReference type="AlphaFoldDB" id="A0A2U1NBF9"/>
<proteinExistence type="predicted"/>
<dbReference type="EMBL" id="PKPP01003172">
    <property type="protein sequence ID" value="PWA70845.1"/>
    <property type="molecule type" value="Genomic_DNA"/>
</dbReference>
<comment type="caution">
    <text evidence="1">The sequence shown here is derived from an EMBL/GenBank/DDBJ whole genome shotgun (WGS) entry which is preliminary data.</text>
</comment>
<reference evidence="1 2" key="1">
    <citation type="journal article" date="2018" name="Mol. Plant">
        <title>The genome of Artemisia annua provides insight into the evolution of Asteraceae family and artemisinin biosynthesis.</title>
        <authorList>
            <person name="Shen Q."/>
            <person name="Zhang L."/>
            <person name="Liao Z."/>
            <person name="Wang S."/>
            <person name="Yan T."/>
            <person name="Shi P."/>
            <person name="Liu M."/>
            <person name="Fu X."/>
            <person name="Pan Q."/>
            <person name="Wang Y."/>
            <person name="Lv Z."/>
            <person name="Lu X."/>
            <person name="Zhang F."/>
            <person name="Jiang W."/>
            <person name="Ma Y."/>
            <person name="Chen M."/>
            <person name="Hao X."/>
            <person name="Li L."/>
            <person name="Tang Y."/>
            <person name="Lv G."/>
            <person name="Zhou Y."/>
            <person name="Sun X."/>
            <person name="Brodelius P.E."/>
            <person name="Rose J.K.C."/>
            <person name="Tang K."/>
        </authorList>
    </citation>
    <scope>NUCLEOTIDE SEQUENCE [LARGE SCALE GENOMIC DNA]</scope>
    <source>
        <strain evidence="2">cv. Huhao1</strain>
        <tissue evidence="1">Leaf</tissue>
    </source>
</reference>
<dbReference type="Proteomes" id="UP000245207">
    <property type="component" value="Unassembled WGS sequence"/>
</dbReference>
<name>A0A2U1NBF9_ARTAN</name>
<protein>
    <submittedName>
        <fullName evidence="1">Uncharacterized protein</fullName>
    </submittedName>
</protein>
<evidence type="ECO:0000313" key="1">
    <source>
        <dbReference type="EMBL" id="PWA70845.1"/>
    </source>
</evidence>
<keyword evidence="2" id="KW-1185">Reference proteome</keyword>
<sequence length="84" mass="9544">MMAIRRFPWLWKIKLRTVHDAGIGISKANPRQFGKFILEDGKVLTLAQKSSPSKNCINADQPCGLLHWCCEGRFIAMVILMEDV</sequence>
<evidence type="ECO:0000313" key="2">
    <source>
        <dbReference type="Proteomes" id="UP000245207"/>
    </source>
</evidence>